<feature type="chain" id="PRO_5043490325" evidence="6">
    <location>
        <begin position="22"/>
        <end position="1175"/>
    </location>
</feature>
<evidence type="ECO:0000256" key="1">
    <source>
        <dbReference type="ARBA" id="ARBA00022670"/>
    </source>
</evidence>
<evidence type="ECO:0000259" key="8">
    <source>
        <dbReference type="Pfam" id="PF03797"/>
    </source>
</evidence>
<feature type="domain" description="Autotransporter" evidence="8">
    <location>
        <begin position="896"/>
        <end position="1157"/>
    </location>
</feature>
<dbReference type="InterPro" id="IPR000209">
    <property type="entry name" value="Peptidase_S8/S53_dom"/>
</dbReference>
<evidence type="ECO:0000259" key="7">
    <source>
        <dbReference type="Pfam" id="PF00082"/>
    </source>
</evidence>
<dbReference type="SUPFAM" id="SSF52743">
    <property type="entry name" value="Subtilisin-like"/>
    <property type="match status" value="1"/>
</dbReference>
<dbReference type="InterPro" id="IPR005546">
    <property type="entry name" value="Autotransporte_beta"/>
</dbReference>
<dbReference type="InterPro" id="IPR036709">
    <property type="entry name" value="Autotransporte_beta_dom_sf"/>
</dbReference>
<evidence type="ECO:0000256" key="3">
    <source>
        <dbReference type="ARBA" id="ARBA00022825"/>
    </source>
</evidence>
<dbReference type="Proteomes" id="UP000955338">
    <property type="component" value="Chromosome"/>
</dbReference>
<keyword evidence="2 4" id="KW-0378">Hydrolase</keyword>
<evidence type="ECO:0000256" key="5">
    <source>
        <dbReference type="SAM" id="MobiDB-lite"/>
    </source>
</evidence>
<keyword evidence="1 4" id="KW-0645">Protease</keyword>
<feature type="compositionally biased region" description="Polar residues" evidence="5">
    <location>
        <begin position="45"/>
        <end position="54"/>
    </location>
</feature>
<keyword evidence="10" id="KW-1185">Reference proteome</keyword>
<feature type="domain" description="Peptidase S8/S53" evidence="7">
    <location>
        <begin position="258"/>
        <end position="557"/>
    </location>
</feature>
<name>A0A8E3SCY5_9PAST</name>
<feature type="active site" description="Charge relay system" evidence="4">
    <location>
        <position position="263"/>
    </location>
</feature>
<dbReference type="RefSeq" id="WP_261920812.1">
    <property type="nucleotide sequence ID" value="NZ_CP022011.1"/>
</dbReference>
<protein>
    <submittedName>
        <fullName evidence="9">Uncharacterized protein</fullName>
    </submittedName>
</protein>
<dbReference type="EMBL" id="CP022011">
    <property type="protein sequence ID" value="QDJ14661.1"/>
    <property type="molecule type" value="Genomic_DNA"/>
</dbReference>
<dbReference type="PROSITE" id="PS51892">
    <property type="entry name" value="SUBTILASE"/>
    <property type="match status" value="1"/>
</dbReference>
<dbReference type="GO" id="GO:0004252">
    <property type="term" value="F:serine-type endopeptidase activity"/>
    <property type="evidence" value="ECO:0007669"/>
    <property type="project" value="UniProtKB-UniRule"/>
</dbReference>
<feature type="region of interest" description="Disordered" evidence="5">
    <location>
        <begin position="828"/>
        <end position="849"/>
    </location>
</feature>
<sequence>MQQHNALSFPVSRLAMSIALAITLSACNGGGGGSSGNSNAEKNFHTNSTPPSYITTTKETKNTLETDHNTTTKQPRVNLPKDNPPKDPDITHNTIEDVFSSNTEETKTAGFVETSVTENIPSPSLPSLNTDYHNPFSNTGAEKNTIPQSAVNDWLTAGEKNKLINQEIYNTNHQKTYRLPKNTANQYDGIKKYSTHSANTSIVVNEKTKWTKEQLEQAFKWDRLERDFEKPKDIITFLNGIDYDLSSLKDKINENLAKIAILDTTMTKNADLYQDRLKSVDYILSKSQTLNLTGGLGHGDKVASVLIGKPNNAFIEKYHLNNYDYRLGFLSEKGSIAFLGFQKNNSKYSSFTSLISSNKLKDLIQQGYNILNISLSNSFTKQSLELAKNNPLVTRLEQQIKLLNQYSKENDILTVISLGNQANRQVSAFNYASLTFKDKYPDYYNAQLSVGAYDPESASGARYTNHCNDTKETCIFALGTTLVYKNSEYLKYRPEGSAISEFEKSYGTSFAAPYVAGTLALVRSVFPFMNNYNVQQTVLTTAQDLGTPGIDDKYGWGLIQPLSAIRGPKQFYKSDFIVNLSHNENYQTNNEIYRFSNDISGNYGLKVYGNNKQNVLSLSGVNTYKGDTVLYSKAIVNIDGVITNSDIIINQNSYLYGSGWVNNVYNQGTLSNYSIFATKPNHINETRSHYGMVINGDYIQDEAGKLNVLLGQPLLIKGNATLAGTLNITGFKKIFVNHNTLIGDALVAQGDLKGTFEHFTSIPLLETNTINTEKINVDNKTINVISVTATYAGAINKLNEFISPKEETYSIAKTGAENLDALHRSVSNSPRTEHLARAASSDETDQENNYSPLTTLIAEIQAEPNKDSIKNSYFSLSGNEFINAYQQNQRLVNFTNQKNRENLLTNNTQGFQLGYTYSQLFGKNKNNIQLNQLNLNYLSSNNISLLLGLNTANISNQEAVSNADNSGKSKAINLAISYPLLDKLNLNYQFSYSDLKGKLDRQGNLDNQSYTYQHNYHYQSLSNEFFISHKLTLTPKQWFTPYYGLSFTTTKMNKINETHTGNFNLVLDQQTKNSKAWFAGLIYQYQNPFDLRNTHFYLAYQLSKTFNTNNQLKGYLQDDTLISPLKFYNRDSKKLVQNLNLTLETKLTKKITFNGSFNTNLKQEKGFNLGISYQF</sequence>
<dbReference type="InterPro" id="IPR036852">
    <property type="entry name" value="Peptidase_S8/S53_dom_sf"/>
</dbReference>
<keyword evidence="3 4" id="KW-0720">Serine protease</keyword>
<dbReference type="InterPro" id="IPR023828">
    <property type="entry name" value="Peptidase_S8_Ser-AS"/>
</dbReference>
<feature type="active site" description="Charge relay system" evidence="4">
    <location>
        <position position="298"/>
    </location>
</feature>
<dbReference type="SUPFAM" id="SSF103515">
    <property type="entry name" value="Autotransporter"/>
    <property type="match status" value="1"/>
</dbReference>
<accession>A0A8E3SCY5</accession>
<dbReference type="Gene3D" id="3.40.50.200">
    <property type="entry name" value="Peptidase S8/S53 domain"/>
    <property type="match status" value="1"/>
</dbReference>
<organism evidence="9 10">
    <name type="scientific">Mergibacter septicus</name>
    <dbReference type="NCBI Taxonomy" id="221402"/>
    <lineage>
        <taxon>Bacteria</taxon>
        <taxon>Pseudomonadati</taxon>
        <taxon>Pseudomonadota</taxon>
        <taxon>Gammaproteobacteria</taxon>
        <taxon>Pasteurellales</taxon>
        <taxon>Pasteurellaceae</taxon>
        <taxon>Mergibacter</taxon>
    </lineage>
</organism>
<dbReference type="PROSITE" id="PS00138">
    <property type="entry name" value="SUBTILASE_SER"/>
    <property type="match status" value="1"/>
</dbReference>
<evidence type="ECO:0000313" key="9">
    <source>
        <dbReference type="EMBL" id="QDJ14661.1"/>
    </source>
</evidence>
<dbReference type="AlphaFoldDB" id="A0A8E3SCY5"/>
<feature type="compositionally biased region" description="Basic and acidic residues" evidence="5">
    <location>
        <begin position="58"/>
        <end position="70"/>
    </location>
</feature>
<feature type="active site" description="Charge relay system" evidence="4">
    <location>
        <position position="509"/>
    </location>
</feature>
<feature type="signal peptide" evidence="6">
    <location>
        <begin position="1"/>
        <end position="21"/>
    </location>
</feature>
<gene>
    <name evidence="9" type="ORF">CEP48_04135</name>
</gene>
<evidence type="ECO:0000256" key="6">
    <source>
        <dbReference type="SAM" id="SignalP"/>
    </source>
</evidence>
<evidence type="ECO:0000256" key="2">
    <source>
        <dbReference type="ARBA" id="ARBA00022801"/>
    </source>
</evidence>
<dbReference type="Pfam" id="PF03797">
    <property type="entry name" value="Autotransporter"/>
    <property type="match status" value="1"/>
</dbReference>
<dbReference type="Pfam" id="PF00082">
    <property type="entry name" value="Peptidase_S8"/>
    <property type="match status" value="1"/>
</dbReference>
<feature type="region of interest" description="Disordered" evidence="5">
    <location>
        <begin position="31"/>
        <end position="92"/>
    </location>
</feature>
<keyword evidence="6" id="KW-0732">Signal</keyword>
<dbReference type="Gene3D" id="2.40.128.130">
    <property type="entry name" value="Autotransporter beta-domain"/>
    <property type="match status" value="1"/>
</dbReference>
<dbReference type="GO" id="GO:0006508">
    <property type="term" value="P:proteolysis"/>
    <property type="evidence" value="ECO:0007669"/>
    <property type="project" value="UniProtKB-KW"/>
</dbReference>
<proteinExistence type="inferred from homology"/>
<comment type="similarity">
    <text evidence="4">Belongs to the peptidase S8 family.</text>
</comment>
<evidence type="ECO:0000313" key="10">
    <source>
        <dbReference type="Proteomes" id="UP000955338"/>
    </source>
</evidence>
<evidence type="ECO:0000256" key="4">
    <source>
        <dbReference type="PROSITE-ProRule" id="PRU01240"/>
    </source>
</evidence>
<reference evidence="9" key="1">
    <citation type="submission" date="2017-06" db="EMBL/GenBank/DDBJ databases">
        <title>Genome sequencing of pathogenic and non-pathogenic strains within Bisgaard taxon 40.</title>
        <authorList>
            <person name="Ladner J.T."/>
            <person name="Lovett S.P."/>
            <person name="Koroleva G."/>
            <person name="Lorch J.M."/>
        </authorList>
    </citation>
    <scope>NUCLEOTIDE SEQUENCE</scope>
    <source>
        <strain evidence="9">27576-1-I1</strain>
    </source>
</reference>